<comment type="similarity">
    <text evidence="1">Belongs to the DEAD box helicase family. DEAH subfamily.</text>
</comment>
<dbReference type="eggNOG" id="KOG0926">
    <property type="taxonomic scope" value="Eukaryota"/>
</dbReference>
<dbReference type="InterPro" id="IPR027417">
    <property type="entry name" value="P-loop_NTPase"/>
</dbReference>
<dbReference type="PROSITE" id="PS51192">
    <property type="entry name" value="HELICASE_ATP_BIND_1"/>
    <property type="match status" value="1"/>
</dbReference>
<dbReference type="RefSeq" id="XP_007409496.1">
    <property type="nucleotide sequence ID" value="XM_007409434.1"/>
</dbReference>
<keyword evidence="5" id="KW-0067">ATP-binding</keyword>
<dbReference type="AlphaFoldDB" id="F4RK89"/>
<dbReference type="InterPro" id="IPR002464">
    <property type="entry name" value="DNA/RNA_helicase_DEAH_CS"/>
</dbReference>
<protein>
    <recommendedName>
        <fullName evidence="11">P-loop containing nucleoside triphosphate hydrolase protein</fullName>
    </recommendedName>
</protein>
<dbReference type="GO" id="GO:0005524">
    <property type="term" value="F:ATP binding"/>
    <property type="evidence" value="ECO:0007669"/>
    <property type="project" value="UniProtKB-KW"/>
</dbReference>
<feature type="compositionally biased region" description="Acidic residues" evidence="6">
    <location>
        <begin position="36"/>
        <end position="47"/>
    </location>
</feature>
<gene>
    <name evidence="9" type="ORF">MELLADRAFT_35627</name>
</gene>
<dbReference type="GO" id="GO:0003723">
    <property type="term" value="F:RNA binding"/>
    <property type="evidence" value="ECO:0007669"/>
    <property type="project" value="TreeGrafter"/>
</dbReference>
<dbReference type="SMART" id="SM00487">
    <property type="entry name" value="DEXDc"/>
    <property type="match status" value="1"/>
</dbReference>
<dbReference type="VEuPathDB" id="FungiDB:MELLADRAFT_35627"/>
<feature type="region of interest" description="Disordered" evidence="6">
    <location>
        <begin position="1"/>
        <end position="78"/>
    </location>
</feature>
<evidence type="ECO:0000259" key="8">
    <source>
        <dbReference type="PROSITE" id="PS51194"/>
    </source>
</evidence>
<evidence type="ECO:0000256" key="2">
    <source>
        <dbReference type="ARBA" id="ARBA00022741"/>
    </source>
</evidence>
<dbReference type="FunFam" id="3.40.50.300:FF:002693">
    <property type="entry name" value="Predicted protein"/>
    <property type="match status" value="1"/>
</dbReference>
<dbReference type="InterPro" id="IPR001650">
    <property type="entry name" value="Helicase_C-like"/>
</dbReference>
<dbReference type="PROSITE" id="PS51194">
    <property type="entry name" value="HELICASE_CTER"/>
    <property type="match status" value="1"/>
</dbReference>
<dbReference type="GO" id="GO:1990904">
    <property type="term" value="C:ribonucleoprotein complex"/>
    <property type="evidence" value="ECO:0007669"/>
    <property type="project" value="UniProtKB-ARBA"/>
</dbReference>
<dbReference type="GeneID" id="18927483"/>
<feature type="compositionally biased region" description="Acidic residues" evidence="6">
    <location>
        <begin position="478"/>
        <end position="496"/>
    </location>
</feature>
<dbReference type="InterPro" id="IPR011545">
    <property type="entry name" value="DEAD/DEAH_box_helicase_dom"/>
</dbReference>
<dbReference type="KEGG" id="mlr:MELLADRAFT_35627"/>
<dbReference type="FunFam" id="3.40.50.300:FF:001555">
    <property type="entry name" value="Putative ATP-dependent RNA helicase"/>
    <property type="match status" value="1"/>
</dbReference>
<evidence type="ECO:0000313" key="10">
    <source>
        <dbReference type="Proteomes" id="UP000001072"/>
    </source>
</evidence>
<reference evidence="10" key="1">
    <citation type="journal article" date="2011" name="Proc. Natl. Acad. Sci. U.S.A.">
        <title>Obligate biotrophy features unraveled by the genomic analysis of rust fungi.</title>
        <authorList>
            <person name="Duplessis S."/>
            <person name="Cuomo C.A."/>
            <person name="Lin Y.-C."/>
            <person name="Aerts A."/>
            <person name="Tisserant E."/>
            <person name="Veneault-Fourrey C."/>
            <person name="Joly D.L."/>
            <person name="Hacquard S."/>
            <person name="Amselem J."/>
            <person name="Cantarel B.L."/>
            <person name="Chiu R."/>
            <person name="Coutinho P.M."/>
            <person name="Feau N."/>
            <person name="Field M."/>
            <person name="Frey P."/>
            <person name="Gelhaye E."/>
            <person name="Goldberg J."/>
            <person name="Grabherr M.G."/>
            <person name="Kodira C.D."/>
            <person name="Kohler A."/>
            <person name="Kuees U."/>
            <person name="Lindquist E.A."/>
            <person name="Lucas S.M."/>
            <person name="Mago R."/>
            <person name="Mauceli E."/>
            <person name="Morin E."/>
            <person name="Murat C."/>
            <person name="Pangilinan J.L."/>
            <person name="Park R."/>
            <person name="Pearson M."/>
            <person name="Quesneville H."/>
            <person name="Rouhier N."/>
            <person name="Sakthikumar S."/>
            <person name="Salamov A.A."/>
            <person name="Schmutz J."/>
            <person name="Selles B."/>
            <person name="Shapiro H."/>
            <person name="Tanguay P."/>
            <person name="Tuskan G.A."/>
            <person name="Henrissat B."/>
            <person name="Van de Peer Y."/>
            <person name="Rouze P."/>
            <person name="Ellis J.G."/>
            <person name="Dodds P.N."/>
            <person name="Schein J.E."/>
            <person name="Zhong S."/>
            <person name="Hamelin R.C."/>
            <person name="Grigoriev I.V."/>
            <person name="Szabo L.J."/>
            <person name="Martin F."/>
        </authorList>
    </citation>
    <scope>NUCLEOTIDE SEQUENCE [LARGE SCALE GENOMIC DNA]</scope>
    <source>
        <strain evidence="10">98AG31 / pathotype 3-4-7</strain>
    </source>
</reference>
<feature type="compositionally biased region" description="Low complexity" evidence="6">
    <location>
        <begin position="13"/>
        <end position="22"/>
    </location>
</feature>
<keyword evidence="10" id="KW-1185">Reference proteome</keyword>
<dbReference type="PANTHER" id="PTHR18934">
    <property type="entry name" value="ATP-DEPENDENT RNA HELICASE"/>
    <property type="match status" value="1"/>
</dbReference>
<dbReference type="GO" id="GO:0016787">
    <property type="term" value="F:hydrolase activity"/>
    <property type="evidence" value="ECO:0007669"/>
    <property type="project" value="UniProtKB-KW"/>
</dbReference>
<keyword evidence="2" id="KW-0547">Nucleotide-binding</keyword>
<dbReference type="InterPro" id="IPR011709">
    <property type="entry name" value="DEAD-box_helicase_OB_fold"/>
</dbReference>
<dbReference type="InterPro" id="IPR007502">
    <property type="entry name" value="Helicase-assoc_dom"/>
</dbReference>
<dbReference type="Gene3D" id="3.40.50.300">
    <property type="entry name" value="P-loop containing nucleotide triphosphate hydrolases"/>
    <property type="match status" value="2"/>
</dbReference>
<dbReference type="PROSITE" id="PS00690">
    <property type="entry name" value="DEAH_ATP_HELICASE"/>
    <property type="match status" value="1"/>
</dbReference>
<dbReference type="SMART" id="SM00847">
    <property type="entry name" value="HA2"/>
    <property type="match status" value="1"/>
</dbReference>
<dbReference type="Pfam" id="PF00271">
    <property type="entry name" value="Helicase_C"/>
    <property type="match status" value="1"/>
</dbReference>
<dbReference type="Gene3D" id="1.20.120.1080">
    <property type="match status" value="1"/>
</dbReference>
<dbReference type="HOGENOM" id="CLU_001832_0_0_1"/>
<dbReference type="Pfam" id="PF00270">
    <property type="entry name" value="DEAD"/>
    <property type="match status" value="1"/>
</dbReference>
<name>F4RK89_MELLP</name>
<feature type="compositionally biased region" description="Basic and acidic residues" evidence="6">
    <location>
        <begin position="68"/>
        <end position="78"/>
    </location>
</feature>
<dbReference type="GO" id="GO:0005730">
    <property type="term" value="C:nucleolus"/>
    <property type="evidence" value="ECO:0007669"/>
    <property type="project" value="TreeGrafter"/>
</dbReference>
<dbReference type="Proteomes" id="UP000001072">
    <property type="component" value="Unassembled WGS sequence"/>
</dbReference>
<evidence type="ECO:0000313" key="9">
    <source>
        <dbReference type="EMBL" id="EGG07054.1"/>
    </source>
</evidence>
<feature type="compositionally biased region" description="Acidic residues" evidence="6">
    <location>
        <begin position="1"/>
        <end position="12"/>
    </location>
</feature>
<dbReference type="PANTHER" id="PTHR18934:SF99">
    <property type="entry name" value="ATP-DEPENDENT RNA HELICASE DHX37-RELATED"/>
    <property type="match status" value="1"/>
</dbReference>
<dbReference type="SMART" id="SM00490">
    <property type="entry name" value="HELICc"/>
    <property type="match status" value="1"/>
</dbReference>
<sequence>MNDNVIESDEDSFNSSDSAYDSSSDDEETKSKSSDEQDPQDDEEEEWTGCQFGVNDEDEESLDEEMKESDLNEGRSERVKGSFRDWANAQLLQVDDHQSEEPTLNQDDEPPPTLISTQPNPRPKHSDTKCGPLGAPLDLPETDLFLHQKTINVPLTRSEEIKASRSLLPIFAEEHTVMDAIRRHPVVVICGETGSGKTTQLPQFLYEAGWGKEDGDNPGMIGITQPRRVAAVSMASRVENEMGLKGKGVVAFQIRYEATTEKQTRLKFMTDGVLLRELAADFLLTKYSVIIVDEAHERSVNTDVLIGVLSRIVRLRLKMWREQLNKPKENTQTNQVTPLRLIIMSATLRVTDFTLNTTLFSEPPPVITIAARQFPVSVHFNRKTNGDYITEAYKKASKVHTRLPPGGILIFLTGQLEIMNLCKKLSTKYGKKAIEERKKRNDETIIKESELNTDTVEVEDIQLGKDTHDLAADVDEGHEAEDDPEALDTEDEDDMDENGLDLMEDSDVPMYILPLYSLLPTEEQMKVFEDPPEDSRLVVIATNVAETSLTIPNIRYVIDSGRAKERHYDLSSGIQSFEIDWISKASASQRSGRAGRTGPGHCYRLYSSAVFENYFQDYSKPEIQRMPIDGIVLQMKSMNIDTVTNFPFPTPPDRYSLRKAEVGLAHLGALTFQKGFDHWCLDGEKVMEARITELGRVMAQYPLTPRFARMLVSGSQHGCLPYVIALVSILSVGDPFLHEDVITSEDGGSDDEQLGAEIHEMTNEELKLKEIRKSKRKRFYQVQQQYSRLGEGMSDLFKSLSVVGAYEFNRSGSSKFCEDNFLRLKAMEEIHKLRKQITKIVQKNQVGEGLIEFLSDLRPPNELQLKVLRQLITASFIDQVAIKTSLLPNSSTFNKTHQNKNHLIAYRTIGIKEDVFIHPSSILFTSSSINSPEFIVFQELIKTKNRIWIKGITKVNQAWLPVIGKSLCTFKTLEGIKPLQRIQEDQKEDETQRVCFVQPRFGGPGLDFELSPIEVFQKKVGNRWVFV</sequence>
<feature type="domain" description="Helicase ATP-binding" evidence="7">
    <location>
        <begin position="178"/>
        <end position="366"/>
    </location>
</feature>
<keyword evidence="3" id="KW-0378">Hydrolase</keyword>
<feature type="compositionally biased region" description="Acidic residues" evidence="6">
    <location>
        <begin position="55"/>
        <end position="67"/>
    </location>
</feature>
<evidence type="ECO:0000256" key="6">
    <source>
        <dbReference type="SAM" id="MobiDB-lite"/>
    </source>
</evidence>
<dbReference type="Pfam" id="PF07717">
    <property type="entry name" value="OB_NTP_bind"/>
    <property type="match status" value="1"/>
</dbReference>
<dbReference type="GO" id="GO:0000462">
    <property type="term" value="P:maturation of SSU-rRNA from tricistronic rRNA transcript (SSU-rRNA, 5.8S rRNA, LSU-rRNA)"/>
    <property type="evidence" value="ECO:0007669"/>
    <property type="project" value="TreeGrafter"/>
</dbReference>
<feature type="region of interest" description="Disordered" evidence="6">
    <location>
        <begin position="97"/>
        <end position="134"/>
    </location>
</feature>
<keyword evidence="4" id="KW-0347">Helicase</keyword>
<evidence type="ECO:0000256" key="4">
    <source>
        <dbReference type="ARBA" id="ARBA00022806"/>
    </source>
</evidence>
<accession>F4RK89</accession>
<evidence type="ECO:0000256" key="3">
    <source>
        <dbReference type="ARBA" id="ARBA00022801"/>
    </source>
</evidence>
<dbReference type="STRING" id="747676.F4RK89"/>
<dbReference type="GO" id="GO:0004386">
    <property type="term" value="F:helicase activity"/>
    <property type="evidence" value="ECO:0007669"/>
    <property type="project" value="UniProtKB-KW"/>
</dbReference>
<dbReference type="InterPro" id="IPR014001">
    <property type="entry name" value="Helicase_ATP-bd"/>
</dbReference>
<dbReference type="FunCoup" id="F4RK89">
    <property type="interactions" value="755"/>
</dbReference>
<dbReference type="CDD" id="cd17982">
    <property type="entry name" value="DEXHc_DHX37"/>
    <property type="match status" value="1"/>
</dbReference>
<dbReference type="CDD" id="cd18791">
    <property type="entry name" value="SF2_C_RHA"/>
    <property type="match status" value="1"/>
</dbReference>
<evidence type="ECO:0000256" key="1">
    <source>
        <dbReference type="ARBA" id="ARBA00008792"/>
    </source>
</evidence>
<evidence type="ECO:0000259" key="7">
    <source>
        <dbReference type="PROSITE" id="PS51192"/>
    </source>
</evidence>
<dbReference type="OrthoDB" id="10253254at2759"/>
<evidence type="ECO:0000256" key="5">
    <source>
        <dbReference type="ARBA" id="ARBA00022840"/>
    </source>
</evidence>
<evidence type="ECO:0008006" key="11">
    <source>
        <dbReference type="Google" id="ProtNLM"/>
    </source>
</evidence>
<organism evidence="10">
    <name type="scientific">Melampsora larici-populina (strain 98AG31 / pathotype 3-4-7)</name>
    <name type="common">Poplar leaf rust fungus</name>
    <dbReference type="NCBI Taxonomy" id="747676"/>
    <lineage>
        <taxon>Eukaryota</taxon>
        <taxon>Fungi</taxon>
        <taxon>Dikarya</taxon>
        <taxon>Basidiomycota</taxon>
        <taxon>Pucciniomycotina</taxon>
        <taxon>Pucciniomycetes</taxon>
        <taxon>Pucciniales</taxon>
        <taxon>Melampsoraceae</taxon>
        <taxon>Melampsora</taxon>
    </lineage>
</organism>
<feature type="region of interest" description="Disordered" evidence="6">
    <location>
        <begin position="473"/>
        <end position="496"/>
    </location>
</feature>
<dbReference type="InParanoid" id="F4RK89"/>
<dbReference type="SUPFAM" id="SSF52540">
    <property type="entry name" value="P-loop containing nucleoside triphosphate hydrolases"/>
    <property type="match status" value="1"/>
</dbReference>
<proteinExistence type="inferred from homology"/>
<dbReference type="EMBL" id="GL883105">
    <property type="protein sequence ID" value="EGG07054.1"/>
    <property type="molecule type" value="Genomic_DNA"/>
</dbReference>
<dbReference type="Pfam" id="PF21010">
    <property type="entry name" value="HA2_C"/>
    <property type="match status" value="1"/>
</dbReference>
<feature type="domain" description="Helicase C-terminal" evidence="8">
    <location>
        <begin position="425"/>
        <end position="639"/>
    </location>
</feature>